<dbReference type="EnsemblPlants" id="Kaladp0039s0420.1.v1.1">
    <property type="protein sequence ID" value="Kaladp0039s0420.1.v1.1"/>
    <property type="gene ID" value="Kaladp0039s0420.v1.1"/>
</dbReference>
<reference evidence="2" key="1">
    <citation type="submission" date="2021-01" db="UniProtKB">
        <authorList>
            <consortium name="EnsemblPlants"/>
        </authorList>
    </citation>
    <scope>IDENTIFICATION</scope>
</reference>
<keyword evidence="1" id="KW-0472">Membrane</keyword>
<keyword evidence="3" id="KW-1185">Reference proteome</keyword>
<proteinExistence type="predicted"/>
<keyword evidence="1" id="KW-0812">Transmembrane</keyword>
<sequence>MYKAVGLLMLIRATSELMYSQMAHEQAQSIFVLLQHQVLEAAVCVTGGEGRGADTLASTMGAAGVAGLIFLMAELSVEMVDMELMMMNCLIVLCHFRLFFFSLLVKRVQHILEPPQHYSHCWKLLIL</sequence>
<evidence type="ECO:0000313" key="3">
    <source>
        <dbReference type="Proteomes" id="UP000594263"/>
    </source>
</evidence>
<dbReference type="Proteomes" id="UP000594263">
    <property type="component" value="Unplaced"/>
</dbReference>
<accession>A0A7N0TKL9</accession>
<evidence type="ECO:0000313" key="2">
    <source>
        <dbReference type="EnsemblPlants" id="Kaladp0039s0420.1.v1.1"/>
    </source>
</evidence>
<protein>
    <submittedName>
        <fullName evidence="2">Uncharacterized protein</fullName>
    </submittedName>
</protein>
<dbReference type="AlphaFoldDB" id="A0A7N0TKL9"/>
<dbReference type="Gramene" id="Kaladp0039s0420.1.v1.1">
    <property type="protein sequence ID" value="Kaladp0039s0420.1.v1.1"/>
    <property type="gene ID" value="Kaladp0039s0420.v1.1"/>
</dbReference>
<evidence type="ECO:0000256" key="1">
    <source>
        <dbReference type="SAM" id="Phobius"/>
    </source>
</evidence>
<organism evidence="2 3">
    <name type="scientific">Kalanchoe fedtschenkoi</name>
    <name type="common">Lavender scallops</name>
    <name type="synonym">South American air plant</name>
    <dbReference type="NCBI Taxonomy" id="63787"/>
    <lineage>
        <taxon>Eukaryota</taxon>
        <taxon>Viridiplantae</taxon>
        <taxon>Streptophyta</taxon>
        <taxon>Embryophyta</taxon>
        <taxon>Tracheophyta</taxon>
        <taxon>Spermatophyta</taxon>
        <taxon>Magnoliopsida</taxon>
        <taxon>eudicotyledons</taxon>
        <taxon>Gunneridae</taxon>
        <taxon>Pentapetalae</taxon>
        <taxon>Saxifragales</taxon>
        <taxon>Crassulaceae</taxon>
        <taxon>Kalanchoe</taxon>
    </lineage>
</organism>
<name>A0A7N0TKL9_KALFE</name>
<feature type="transmembrane region" description="Helical" evidence="1">
    <location>
        <begin position="55"/>
        <end position="73"/>
    </location>
</feature>
<keyword evidence="1" id="KW-1133">Transmembrane helix</keyword>